<dbReference type="CDD" id="cd18033">
    <property type="entry name" value="DEXDc_FANCM"/>
    <property type="match status" value="1"/>
</dbReference>
<evidence type="ECO:0008006" key="13">
    <source>
        <dbReference type="Google" id="ProtNLM"/>
    </source>
</evidence>
<dbReference type="GO" id="GO:0000400">
    <property type="term" value="F:four-way junction DNA binding"/>
    <property type="evidence" value="ECO:0007669"/>
    <property type="project" value="TreeGrafter"/>
</dbReference>
<evidence type="ECO:0000256" key="4">
    <source>
        <dbReference type="ARBA" id="ARBA00022801"/>
    </source>
</evidence>
<dbReference type="EMBL" id="JAIFRP010004405">
    <property type="protein sequence ID" value="KAK2576908.1"/>
    <property type="molecule type" value="Genomic_DNA"/>
</dbReference>
<dbReference type="Pfam" id="PF00270">
    <property type="entry name" value="DEAD"/>
    <property type="match status" value="1"/>
</dbReference>
<dbReference type="SMART" id="SM00487">
    <property type="entry name" value="DEXDc"/>
    <property type="match status" value="1"/>
</dbReference>
<feature type="domain" description="Helicase ATP-binding" evidence="9">
    <location>
        <begin position="41"/>
        <end position="209"/>
    </location>
</feature>
<evidence type="ECO:0000256" key="5">
    <source>
        <dbReference type="ARBA" id="ARBA00022806"/>
    </source>
</evidence>
<dbReference type="GO" id="GO:0043138">
    <property type="term" value="F:3'-5' DNA helicase activity"/>
    <property type="evidence" value="ECO:0007669"/>
    <property type="project" value="InterPro"/>
</dbReference>
<dbReference type="Pfam" id="PF00271">
    <property type="entry name" value="Helicase_C"/>
    <property type="match status" value="1"/>
</dbReference>
<evidence type="ECO:0000256" key="2">
    <source>
        <dbReference type="ARBA" id="ARBA00009889"/>
    </source>
</evidence>
<dbReference type="GO" id="GO:0005524">
    <property type="term" value="F:ATP binding"/>
    <property type="evidence" value="ECO:0007669"/>
    <property type="project" value="UniProtKB-KW"/>
</dbReference>
<evidence type="ECO:0000256" key="8">
    <source>
        <dbReference type="SAM" id="MobiDB-lite"/>
    </source>
</evidence>
<keyword evidence="7" id="KW-0539">Nucleus</keyword>
<sequence>MESTQDPNTSIDPETNGFDLSAGTTWIYPENYPLRDYQFNIVQTALYNNTLVCLPTGLGKTFIAAVIMYNFWRWYPRGKIIFLAPTRPLVAQQIDACHNIMGIPSTESIELTGGINQKTRQTAWFKKRVFFATPQVFYNDLENNIIPSELVKCVVIDEAHKALGKHSYCECIRILSEQNQHFRILALSATPGNKIANVHQVVQNLHISNIELRDETSPDIVPYVNNRKIDIILVPLGEELKKYKERYINIMDRHVKRLIQCKVIHGQTANISKGKIFIILREFQKKTDRSANHGQIIKTLNILLTMYHAYELMIRHGLRAFYKFYQNHSDKFWMNSECELQELITDIETYLGPFPNVQQLSSEDTQNVPDIPNNLIFGHNKFLKLKELLLQHFQKASSIGSNTRAIVFVEYRDIVSEVYILLLQARPLIRPQMFVGQAEQKQKKQVKAIEDFRNNSVNVLISTSIGEEGLDVGEVDLIICFDISQKSPTRLVQRMGRTGRRRDGHIIVLVTDGKEHETLKSTMAGRESLNSKILNTSNIFSSLYQNNPRMIPSTCTPQCRKIYINIQSKIPVNKGKKPKKVNNKKINETSTKKIKNSKPLFSNEIKYVNQSLKTNFLINTKNNEQLDDDDNNDNIELVQPAIIATTNKQNINNFMKSLNGQLLTCNNKTNAIKASNVKLLTCDNQAIDFLTLCAMKESEKEMTPKVSKMDTTYTSIPKPITNCLDFTVPSINILDDLANYLINVKDSKLLPEEDSQIDYDNNEDLWCNNQCNIISLVNKTQNEYINDNKSKFEDLLDESSASDEAVFTADKKDVNDEDNNINTKHSTVTNIKSTTTLDNGNDLNENHDLSMDAETSIFEDIFNDSFDSIDNDSNADNIENNKLKKVDSHRDSLEIVTSNKLAKEEDNVVSHKIQGKDHSKNETMFTITQAIQEMKRINSNGDVQPVVAGIKDTVQYAAQTSKDTLATGILSVQNINVNDYLSEEDMFASELDEDFDISIMNNESSNKENLKNDNLSDAEHKNINQIKINDTKCKTDFEVLSSSVVNSKNVNNSTNVSLQNTNTAVSSFANDIMWEDDIDSDEWISFDAHAESRKNKKDDSMKLAKKLSMKRCSVSNSTSINHLMEERNNSDSDLIIDTNDMEKLNDLETSYFSETKILKAQNCNTSLASASNYKDISFDKVKTQEMLLKNFSAFKAPNKYLKNQPNNQLVNTRPSPSNHTKLSRNFSYDSGKSVKQRNKNKVQCKYIDNEAEVSFDNTSDESSGTDEDLPGFVSYTQHVQDEVDMHAVYLQDIKSPVKRHGAFIFKEPQIPQEDVDVYSQPCSQNDQTYLQDSFCVGSDYEELEESKLVHKNSILEEAERKLEQRKRKRNKSDRSESSVWKRRKRRNRIEVLNTSTSSEDETEKLRKEIGDESMVLKDYQGLCYISRTHEIFVSIRTSFSRQEPSEKKENVVHLFADLQQRTFSSI</sequence>
<evidence type="ECO:0000313" key="12">
    <source>
        <dbReference type="Proteomes" id="UP001258017"/>
    </source>
</evidence>
<feature type="region of interest" description="Disordered" evidence="8">
    <location>
        <begin position="1202"/>
        <end position="1239"/>
    </location>
</feature>
<dbReference type="PANTHER" id="PTHR14025">
    <property type="entry name" value="FANCONI ANEMIA GROUP M FANCM FAMILY MEMBER"/>
    <property type="match status" value="1"/>
</dbReference>
<gene>
    <name evidence="11" type="ORF">KPH14_005530</name>
</gene>
<evidence type="ECO:0000256" key="1">
    <source>
        <dbReference type="ARBA" id="ARBA00004123"/>
    </source>
</evidence>
<feature type="region of interest" description="Disordered" evidence="8">
    <location>
        <begin position="1362"/>
        <end position="1381"/>
    </location>
</feature>
<keyword evidence="5" id="KW-0347">Helicase</keyword>
<dbReference type="SUPFAM" id="SSF52540">
    <property type="entry name" value="P-loop containing nucleoside triphosphate hydrolases"/>
    <property type="match status" value="1"/>
</dbReference>
<dbReference type="Proteomes" id="UP001258017">
    <property type="component" value="Unassembled WGS sequence"/>
</dbReference>
<comment type="similarity">
    <text evidence="2">Belongs to the DEAD box helicase family. DEAH subfamily. FANCM sub-subfamily.</text>
</comment>
<name>A0AAD9RCQ9_9HYME</name>
<reference evidence="11" key="1">
    <citation type="submission" date="2021-08" db="EMBL/GenBank/DDBJ databases">
        <authorList>
            <person name="Misof B."/>
            <person name="Oliver O."/>
            <person name="Podsiadlowski L."/>
            <person name="Donath A."/>
            <person name="Peters R."/>
            <person name="Mayer C."/>
            <person name="Rust J."/>
            <person name="Gunkel S."/>
            <person name="Lesny P."/>
            <person name="Martin S."/>
            <person name="Oeyen J.P."/>
            <person name="Petersen M."/>
            <person name="Panagiotis P."/>
            <person name="Wilbrandt J."/>
            <person name="Tanja T."/>
        </authorList>
    </citation>
    <scope>NUCLEOTIDE SEQUENCE</scope>
    <source>
        <strain evidence="11">GBR_01_08_01A</strain>
        <tissue evidence="11">Thorax + abdomen</tissue>
    </source>
</reference>
<evidence type="ECO:0000313" key="11">
    <source>
        <dbReference type="EMBL" id="KAK2576908.1"/>
    </source>
</evidence>
<reference evidence="11" key="2">
    <citation type="journal article" date="2023" name="Commun. Biol.">
        <title>Intrasexual cuticular hydrocarbon dimorphism in a wasp sheds light on hydrocarbon biosynthesis genes in Hymenoptera.</title>
        <authorList>
            <person name="Moris V.C."/>
            <person name="Podsiadlowski L."/>
            <person name="Martin S."/>
            <person name="Oeyen J.P."/>
            <person name="Donath A."/>
            <person name="Petersen M."/>
            <person name="Wilbrandt J."/>
            <person name="Misof B."/>
            <person name="Liedtke D."/>
            <person name="Thamm M."/>
            <person name="Scheiner R."/>
            <person name="Schmitt T."/>
            <person name="Niehuis O."/>
        </authorList>
    </citation>
    <scope>NUCLEOTIDE SEQUENCE</scope>
    <source>
        <strain evidence="11">GBR_01_08_01A</strain>
    </source>
</reference>
<dbReference type="GO" id="GO:0045003">
    <property type="term" value="P:double-strand break repair via synthesis-dependent strand annealing"/>
    <property type="evidence" value="ECO:0007669"/>
    <property type="project" value="TreeGrafter"/>
</dbReference>
<keyword evidence="4" id="KW-0378">Hydrolase</keyword>
<dbReference type="InterPro" id="IPR011545">
    <property type="entry name" value="DEAD/DEAH_box_helicase_dom"/>
</dbReference>
<dbReference type="InterPro" id="IPR027417">
    <property type="entry name" value="P-loop_NTPase"/>
</dbReference>
<dbReference type="InterPro" id="IPR014001">
    <property type="entry name" value="Helicase_ATP-bd"/>
</dbReference>
<evidence type="ECO:0000259" key="10">
    <source>
        <dbReference type="PROSITE" id="PS51194"/>
    </source>
</evidence>
<dbReference type="GO" id="GO:0009378">
    <property type="term" value="F:four-way junction helicase activity"/>
    <property type="evidence" value="ECO:0007669"/>
    <property type="project" value="TreeGrafter"/>
</dbReference>
<dbReference type="GO" id="GO:0016787">
    <property type="term" value="F:hydrolase activity"/>
    <property type="evidence" value="ECO:0007669"/>
    <property type="project" value="UniProtKB-KW"/>
</dbReference>
<protein>
    <recommendedName>
        <fullName evidence="13">Fanconi anemia group M protein</fullName>
    </recommendedName>
</protein>
<proteinExistence type="inferred from homology"/>
<keyword evidence="3" id="KW-0547">Nucleotide-binding</keyword>
<evidence type="ECO:0000256" key="6">
    <source>
        <dbReference type="ARBA" id="ARBA00022840"/>
    </source>
</evidence>
<dbReference type="Gene3D" id="1.20.1320.20">
    <property type="entry name" value="hef helicase domain"/>
    <property type="match status" value="1"/>
</dbReference>
<comment type="caution">
    <text evidence="11">The sequence shown here is derived from an EMBL/GenBank/DDBJ whole genome shotgun (WGS) entry which is preliminary data.</text>
</comment>
<dbReference type="Gene3D" id="3.40.50.300">
    <property type="entry name" value="P-loop containing nucleotide triphosphate hydrolases"/>
    <property type="match status" value="2"/>
</dbReference>
<accession>A0AAD9RCQ9</accession>
<evidence type="ECO:0000256" key="7">
    <source>
        <dbReference type="ARBA" id="ARBA00023242"/>
    </source>
</evidence>
<keyword evidence="6" id="KW-0067">ATP-binding</keyword>
<dbReference type="SMART" id="SM00490">
    <property type="entry name" value="HELICc"/>
    <property type="match status" value="1"/>
</dbReference>
<keyword evidence="12" id="KW-1185">Reference proteome</keyword>
<dbReference type="PANTHER" id="PTHR14025:SF20">
    <property type="entry name" value="FANCONI ANEMIA GROUP M PROTEIN"/>
    <property type="match status" value="1"/>
</dbReference>
<feature type="compositionally biased region" description="Polar residues" evidence="8">
    <location>
        <begin position="1202"/>
        <end position="1230"/>
    </location>
</feature>
<comment type="subcellular location">
    <subcellularLocation>
        <location evidence="1">Nucleus</location>
    </subcellularLocation>
</comment>
<evidence type="ECO:0000256" key="3">
    <source>
        <dbReference type="ARBA" id="ARBA00022741"/>
    </source>
</evidence>
<dbReference type="InterPro" id="IPR001650">
    <property type="entry name" value="Helicase_C-like"/>
</dbReference>
<dbReference type="GO" id="GO:0036297">
    <property type="term" value="P:interstrand cross-link repair"/>
    <property type="evidence" value="ECO:0007669"/>
    <property type="project" value="TreeGrafter"/>
</dbReference>
<feature type="domain" description="Helicase C-terminal" evidence="10">
    <location>
        <begin position="384"/>
        <end position="544"/>
    </location>
</feature>
<dbReference type="InterPro" id="IPR044749">
    <property type="entry name" value="FANCM_DEXDc"/>
</dbReference>
<dbReference type="PROSITE" id="PS51192">
    <property type="entry name" value="HELICASE_ATP_BIND_1"/>
    <property type="match status" value="1"/>
</dbReference>
<evidence type="ECO:0000259" key="9">
    <source>
        <dbReference type="PROSITE" id="PS51192"/>
    </source>
</evidence>
<dbReference type="GO" id="GO:0005634">
    <property type="term" value="C:nucleus"/>
    <property type="evidence" value="ECO:0007669"/>
    <property type="project" value="UniProtKB-SubCell"/>
</dbReference>
<dbReference type="FunFam" id="3.40.50.300:FF:000861">
    <property type="entry name" value="Fanconi anemia, complementation group M"/>
    <property type="match status" value="1"/>
</dbReference>
<organism evidence="11 12">
    <name type="scientific">Odynerus spinipes</name>
    <dbReference type="NCBI Taxonomy" id="1348599"/>
    <lineage>
        <taxon>Eukaryota</taxon>
        <taxon>Metazoa</taxon>
        <taxon>Ecdysozoa</taxon>
        <taxon>Arthropoda</taxon>
        <taxon>Hexapoda</taxon>
        <taxon>Insecta</taxon>
        <taxon>Pterygota</taxon>
        <taxon>Neoptera</taxon>
        <taxon>Endopterygota</taxon>
        <taxon>Hymenoptera</taxon>
        <taxon>Apocrita</taxon>
        <taxon>Aculeata</taxon>
        <taxon>Vespoidea</taxon>
        <taxon>Vespidae</taxon>
        <taxon>Eumeninae</taxon>
        <taxon>Odynerus</taxon>
    </lineage>
</organism>
<dbReference type="CDD" id="cd12091">
    <property type="entry name" value="FANCM_ID"/>
    <property type="match status" value="1"/>
</dbReference>
<dbReference type="InterPro" id="IPR039686">
    <property type="entry name" value="FANCM/Mph1-like_ID"/>
</dbReference>
<dbReference type="PROSITE" id="PS51194">
    <property type="entry name" value="HELICASE_CTER"/>
    <property type="match status" value="1"/>
</dbReference>